<keyword evidence="3" id="KW-0808">Transferase</keyword>
<organism evidence="3 4">
    <name type="scientific">Paenibacillus rhizophilus</name>
    <dbReference type="NCBI Taxonomy" id="1850366"/>
    <lineage>
        <taxon>Bacteria</taxon>
        <taxon>Bacillati</taxon>
        <taxon>Bacillota</taxon>
        <taxon>Bacilli</taxon>
        <taxon>Bacillales</taxon>
        <taxon>Paenibacillaceae</taxon>
        <taxon>Paenibacillus</taxon>
    </lineage>
</organism>
<evidence type="ECO:0000313" key="3">
    <source>
        <dbReference type="EMBL" id="RQW12502.1"/>
    </source>
</evidence>
<sequence>MVSELNGNIISEGLVSIIMPAYNCGDYIGITIDSVIAQTYKYWEIIVVDDCSTDNTEEVVKEYMSKDPRIKYHKLEKNSGAAVARNKAIDLAAGKYMAFLDSDDVWFPEKLTKQIGFMEENGYNFTCTSYTKIDEHGNYLNRTIRAHSKSDYDGVLKTCPGNSTVIYDAERLGKFKIPNIKKRNDYVMWLQVIKKESYLFGFEEALGSHRIREGAISKKKSSLVGYHWKVYREIEHLSFVKSVYLICYWIISTVFKLK</sequence>
<proteinExistence type="inferred from homology"/>
<accession>A0A3N9Q1C0</accession>
<protein>
    <submittedName>
        <fullName evidence="3">Glycosyltransferase family 2 protein</fullName>
    </submittedName>
</protein>
<evidence type="ECO:0000259" key="2">
    <source>
        <dbReference type="Pfam" id="PF00535"/>
    </source>
</evidence>
<feature type="domain" description="Glycosyltransferase 2-like" evidence="2">
    <location>
        <begin position="16"/>
        <end position="171"/>
    </location>
</feature>
<comment type="caution">
    <text evidence="3">The sequence shown here is derived from an EMBL/GenBank/DDBJ whole genome shotgun (WGS) entry which is preliminary data.</text>
</comment>
<gene>
    <name evidence="3" type="ORF">EH198_08790</name>
</gene>
<dbReference type="PANTHER" id="PTHR22916:SF3">
    <property type="entry name" value="UDP-GLCNAC:BETAGAL BETA-1,3-N-ACETYLGLUCOSAMINYLTRANSFERASE-LIKE PROTEIN 1"/>
    <property type="match status" value="1"/>
</dbReference>
<dbReference type="GO" id="GO:0016758">
    <property type="term" value="F:hexosyltransferase activity"/>
    <property type="evidence" value="ECO:0007669"/>
    <property type="project" value="UniProtKB-ARBA"/>
</dbReference>
<reference evidence="3 4" key="1">
    <citation type="submission" date="2018-11" db="EMBL/GenBank/DDBJ databases">
        <title>Genome sequence of strain 7197.</title>
        <authorList>
            <person name="Gao J."/>
            <person name="Sun J."/>
        </authorList>
    </citation>
    <scope>NUCLEOTIDE SEQUENCE [LARGE SCALE GENOMIC DNA]</scope>
    <source>
        <strain evidence="3 4">7197</strain>
    </source>
</reference>
<dbReference type="InterPro" id="IPR001173">
    <property type="entry name" value="Glyco_trans_2-like"/>
</dbReference>
<dbReference type="OrthoDB" id="9785185at2"/>
<comment type="similarity">
    <text evidence="1">Belongs to the glycosyltransferase 2 family.</text>
</comment>
<dbReference type="InterPro" id="IPR029044">
    <property type="entry name" value="Nucleotide-diphossugar_trans"/>
</dbReference>
<dbReference type="Proteomes" id="UP000282529">
    <property type="component" value="Unassembled WGS sequence"/>
</dbReference>
<name>A0A3N9Q1C0_9BACL</name>
<dbReference type="PANTHER" id="PTHR22916">
    <property type="entry name" value="GLYCOSYLTRANSFERASE"/>
    <property type="match status" value="1"/>
</dbReference>
<dbReference type="AlphaFoldDB" id="A0A3N9Q1C0"/>
<dbReference type="CDD" id="cd00761">
    <property type="entry name" value="Glyco_tranf_GTA_type"/>
    <property type="match status" value="1"/>
</dbReference>
<dbReference type="Gene3D" id="3.90.550.10">
    <property type="entry name" value="Spore Coat Polysaccharide Biosynthesis Protein SpsA, Chain A"/>
    <property type="match status" value="1"/>
</dbReference>
<dbReference type="EMBL" id="RQPI01000003">
    <property type="protein sequence ID" value="RQW12502.1"/>
    <property type="molecule type" value="Genomic_DNA"/>
</dbReference>
<keyword evidence="4" id="KW-1185">Reference proteome</keyword>
<evidence type="ECO:0000313" key="4">
    <source>
        <dbReference type="Proteomes" id="UP000282529"/>
    </source>
</evidence>
<evidence type="ECO:0000256" key="1">
    <source>
        <dbReference type="ARBA" id="ARBA00006739"/>
    </source>
</evidence>
<dbReference type="Pfam" id="PF00535">
    <property type="entry name" value="Glycos_transf_2"/>
    <property type="match status" value="1"/>
</dbReference>
<dbReference type="SUPFAM" id="SSF53448">
    <property type="entry name" value="Nucleotide-diphospho-sugar transferases"/>
    <property type="match status" value="1"/>
</dbReference>